<dbReference type="SUPFAM" id="SSF53649">
    <property type="entry name" value="Alkaline phosphatase-like"/>
    <property type="match status" value="1"/>
</dbReference>
<dbReference type="InterPro" id="IPR017850">
    <property type="entry name" value="Alkaline_phosphatase_core_sf"/>
</dbReference>
<dbReference type="Proteomes" id="UP000265882">
    <property type="component" value="Unassembled WGS sequence"/>
</dbReference>
<dbReference type="PANTHER" id="PTHR42693">
    <property type="entry name" value="ARYLSULFATASE FAMILY MEMBER"/>
    <property type="match status" value="1"/>
</dbReference>
<dbReference type="InterPro" id="IPR050738">
    <property type="entry name" value="Sulfatase"/>
</dbReference>
<dbReference type="GO" id="GO:0004065">
    <property type="term" value="F:arylsulfatase activity"/>
    <property type="evidence" value="ECO:0007669"/>
    <property type="project" value="TreeGrafter"/>
</dbReference>
<protein>
    <recommendedName>
        <fullName evidence="3">Sulfatase N-terminal domain-containing protein</fullName>
    </recommendedName>
</protein>
<dbReference type="AlphaFoldDB" id="A0A3A4NXB0"/>
<organism evidence="4 5">
    <name type="scientific">Abyssobacteria bacterium (strain SURF_5)</name>
    <dbReference type="NCBI Taxonomy" id="2093360"/>
    <lineage>
        <taxon>Bacteria</taxon>
        <taxon>Pseudomonadati</taxon>
        <taxon>Candidatus Hydrogenedentota</taxon>
        <taxon>Candidatus Abyssobacteria</taxon>
    </lineage>
</organism>
<feature type="domain" description="Sulfatase N-terminal" evidence="3">
    <location>
        <begin position="56"/>
        <end position="332"/>
    </location>
</feature>
<evidence type="ECO:0000313" key="5">
    <source>
        <dbReference type="Proteomes" id="UP000265882"/>
    </source>
</evidence>
<name>A0A3A4NXB0_ABYX5</name>
<feature type="region of interest" description="Disordered" evidence="2">
    <location>
        <begin position="446"/>
        <end position="470"/>
    </location>
</feature>
<dbReference type="EMBL" id="QZKU01000026">
    <property type="protein sequence ID" value="RJP25103.1"/>
    <property type="molecule type" value="Genomic_DNA"/>
</dbReference>
<proteinExistence type="inferred from homology"/>
<sequence>MEQFSMRCIGDAETVGAGDEIKMKMPLKRNIARAGVLLFIAIATACSLVHRERQDNVVLIVIDTIRPDRLGCYGFSLGTSPHIDKLAREGVLFEKAVTCAPVTLPSVSTILTSTYPHYHNVRYNGKFFLHDSSITLAEVLQEKGYATAAFIGGFPLDSRFKTDQGFELFDDDFSVSVKKKERSWIGHEVEGFERTAAEVNERVFRWLEEKKNEKFFLMVHYFDPHWPYEPPPPYDALFDSPYNGEVAYTDEQVGRLLKKLESLGLKEKTLVVLAGDHGEGLGAHKELTHGQFLFDTTMLVPLILSHESLPKGRRIGEMAKTLDIMPTILSILRITEGSSEMQGVSLLPLLKGAEIEEPILLETLLPYYESDDLNDIPVKLSGLRTREWKLVYVMMEKETGKEYVGQLYHVGRDPLELFDVMGDNRETYNLLMDQMINLTRKYGPTGAPKQTVQEMDSDTEEKLKSLGYLK</sequence>
<evidence type="ECO:0000259" key="3">
    <source>
        <dbReference type="Pfam" id="PF00884"/>
    </source>
</evidence>
<accession>A0A3A4NXB0</accession>
<dbReference type="CDD" id="cd16148">
    <property type="entry name" value="sulfatase_like"/>
    <property type="match status" value="1"/>
</dbReference>
<comment type="caution">
    <text evidence="4">The sequence shown here is derived from an EMBL/GenBank/DDBJ whole genome shotgun (WGS) entry which is preliminary data.</text>
</comment>
<gene>
    <name evidence="4" type="ORF">C4520_03020</name>
</gene>
<evidence type="ECO:0000313" key="4">
    <source>
        <dbReference type="EMBL" id="RJP25103.1"/>
    </source>
</evidence>
<dbReference type="PANTHER" id="PTHR42693:SF33">
    <property type="entry name" value="ARYLSULFATASE"/>
    <property type="match status" value="1"/>
</dbReference>
<dbReference type="Pfam" id="PF00884">
    <property type="entry name" value="Sulfatase"/>
    <property type="match status" value="1"/>
</dbReference>
<comment type="similarity">
    <text evidence="1">Belongs to the sulfatase family.</text>
</comment>
<dbReference type="InterPro" id="IPR000917">
    <property type="entry name" value="Sulfatase_N"/>
</dbReference>
<reference evidence="4 5" key="1">
    <citation type="journal article" date="2017" name="ISME J.">
        <title>Energy and carbon metabolisms in a deep terrestrial subsurface fluid microbial community.</title>
        <authorList>
            <person name="Momper L."/>
            <person name="Jungbluth S.P."/>
            <person name="Lee M.D."/>
            <person name="Amend J.P."/>
        </authorList>
    </citation>
    <scope>NUCLEOTIDE SEQUENCE [LARGE SCALE GENOMIC DNA]</scope>
    <source>
        <strain evidence="4">SURF_5</strain>
    </source>
</reference>
<evidence type="ECO:0000256" key="1">
    <source>
        <dbReference type="ARBA" id="ARBA00008779"/>
    </source>
</evidence>
<evidence type="ECO:0000256" key="2">
    <source>
        <dbReference type="SAM" id="MobiDB-lite"/>
    </source>
</evidence>
<dbReference type="Gene3D" id="3.40.720.10">
    <property type="entry name" value="Alkaline Phosphatase, subunit A"/>
    <property type="match status" value="2"/>
</dbReference>